<dbReference type="EMBL" id="NIHM01000018">
    <property type="protein sequence ID" value="PLT53496.1"/>
    <property type="molecule type" value="Genomic_DNA"/>
</dbReference>
<sequence length="437" mass="46780">MKKSKKIILTISAVTLTAGVLLTGIGYMKGGRFGFVFSDGKFISADSIEEEKQPFILEKKKLDSVKDIDIKILSYANIRILPSADNSFYLKYNLPGEYPEPAFSCTDGKLTLTQENREPIAIIGFGFHDSQSSEREVTLYVPPKAELNSCKLYSDSGNIQASDLTASDFGIGCDYGDVTLKNIKSKGSLALNLSAGQLNADTLSGKTVTIYNDSGNISLDSCTSDDLHLETDYGDIQLDNAAVKNASDMTLDSGILTIKNSALGTARITNDSGTIFLAQVTGKSLEATSEYGDISLTDTQLSDNAVLTLDSGNLSADTSSVKKISVKNDSGSISLNQFSSENADFTLSYGDLDLIATKLGSLSCKSENGDVAIQLPDKFDSYGFNLLTEYGDISLPSGKTDGIVSDEDDSSEVSYSANPEAKNKIQVECESGNIQIR</sequence>
<feature type="transmembrane region" description="Helical" evidence="1">
    <location>
        <begin position="7"/>
        <end position="28"/>
    </location>
</feature>
<evidence type="ECO:0000313" key="3">
    <source>
        <dbReference type="EMBL" id="PLT53496.1"/>
    </source>
</evidence>
<dbReference type="RefSeq" id="WP_101880020.1">
    <property type="nucleotide sequence ID" value="NZ_NIHM01000018.1"/>
</dbReference>
<dbReference type="Pfam" id="PF13349">
    <property type="entry name" value="DUF4097"/>
    <property type="match status" value="2"/>
</dbReference>
<reference evidence="3 4" key="1">
    <citation type="journal article" date="2017" name="Genome Med.">
        <title>A novel Ruminococcus gnavus clade enriched in inflammatory bowel disease patients.</title>
        <authorList>
            <person name="Hall A.B."/>
            <person name="Yassour M."/>
            <person name="Sauk J."/>
            <person name="Garner A."/>
            <person name="Jiang X."/>
            <person name="Arthur T."/>
            <person name="Lagoudas G.K."/>
            <person name="Vatanen T."/>
            <person name="Fornelos N."/>
            <person name="Wilson R."/>
            <person name="Bertha M."/>
            <person name="Cohen M."/>
            <person name="Garber J."/>
            <person name="Khalili H."/>
            <person name="Gevers D."/>
            <person name="Ananthakrishnan A.N."/>
            <person name="Kugathasan S."/>
            <person name="Lander E.S."/>
            <person name="Blainey P."/>
            <person name="Vlamakis H."/>
            <person name="Xavier R.J."/>
            <person name="Huttenhower C."/>
        </authorList>
    </citation>
    <scope>NUCLEOTIDE SEQUENCE [LARGE SCALE GENOMIC DNA]</scope>
    <source>
        <strain evidence="3 4">RJX1118</strain>
    </source>
</reference>
<protein>
    <recommendedName>
        <fullName evidence="2">DUF4097 domain-containing protein</fullName>
    </recommendedName>
</protein>
<evidence type="ECO:0000313" key="4">
    <source>
        <dbReference type="Proteomes" id="UP000234849"/>
    </source>
</evidence>
<accession>A0A2N5NFZ3</accession>
<dbReference type="Proteomes" id="UP000234849">
    <property type="component" value="Unassembled WGS sequence"/>
</dbReference>
<feature type="domain" description="DUF4097" evidence="2">
    <location>
        <begin position="67"/>
        <end position="254"/>
    </location>
</feature>
<feature type="domain" description="DUF4097" evidence="2">
    <location>
        <begin position="269"/>
        <end position="437"/>
    </location>
</feature>
<organism evidence="3 4">
    <name type="scientific">Mediterraneibacter gnavus</name>
    <name type="common">Ruminococcus gnavus</name>
    <dbReference type="NCBI Taxonomy" id="33038"/>
    <lineage>
        <taxon>Bacteria</taxon>
        <taxon>Bacillati</taxon>
        <taxon>Bacillota</taxon>
        <taxon>Clostridia</taxon>
        <taxon>Lachnospirales</taxon>
        <taxon>Lachnospiraceae</taxon>
        <taxon>Mediterraneibacter</taxon>
    </lineage>
</organism>
<proteinExistence type="predicted"/>
<dbReference type="InterPro" id="IPR025164">
    <property type="entry name" value="Toastrack_DUF4097"/>
</dbReference>
<dbReference type="AlphaFoldDB" id="A0A2N5NFZ3"/>
<comment type="caution">
    <text evidence="3">The sequence shown here is derived from an EMBL/GenBank/DDBJ whole genome shotgun (WGS) entry which is preliminary data.</text>
</comment>
<keyword evidence="1" id="KW-1133">Transmembrane helix</keyword>
<dbReference type="PANTHER" id="PTHR34094:SF1">
    <property type="entry name" value="PROTEIN FAM185A"/>
    <property type="match status" value="1"/>
</dbReference>
<name>A0A2N5NFZ3_MEDGN</name>
<dbReference type="PANTHER" id="PTHR34094">
    <property type="match status" value="1"/>
</dbReference>
<keyword evidence="1" id="KW-0472">Membrane</keyword>
<evidence type="ECO:0000256" key="1">
    <source>
        <dbReference type="SAM" id="Phobius"/>
    </source>
</evidence>
<evidence type="ECO:0000259" key="2">
    <source>
        <dbReference type="Pfam" id="PF13349"/>
    </source>
</evidence>
<gene>
    <name evidence="3" type="ORF">CDL18_11905</name>
</gene>
<keyword evidence="1" id="KW-0812">Transmembrane</keyword>